<name>A0ABY6N561_9ALTE</name>
<reference evidence="1" key="1">
    <citation type="submission" date="2022-06" db="EMBL/GenBank/DDBJ databases">
        <title>Alkalimarinus sp. nov., isolated from gut of a Alitta virens.</title>
        <authorList>
            <person name="Yang A.I."/>
            <person name="Shin N.-R."/>
        </authorList>
    </citation>
    <scope>NUCLEOTIDE SEQUENCE</scope>
    <source>
        <strain evidence="1">A2M4</strain>
    </source>
</reference>
<dbReference type="Proteomes" id="UP001163739">
    <property type="component" value="Chromosome"/>
</dbReference>
<dbReference type="NCBIfam" id="NF041770">
    <property type="entry name" value="CFI_box_CTERM"/>
    <property type="match status" value="1"/>
</dbReference>
<organism evidence="1 2">
    <name type="scientific">Alkalimarinus alittae</name>
    <dbReference type="NCBI Taxonomy" id="2961619"/>
    <lineage>
        <taxon>Bacteria</taxon>
        <taxon>Pseudomonadati</taxon>
        <taxon>Pseudomonadota</taxon>
        <taxon>Gammaproteobacteria</taxon>
        <taxon>Alteromonadales</taxon>
        <taxon>Alteromonadaceae</taxon>
        <taxon>Alkalimarinus</taxon>
    </lineage>
</organism>
<protein>
    <submittedName>
        <fullName evidence="1">Uncharacterized protein</fullName>
    </submittedName>
</protein>
<evidence type="ECO:0000313" key="2">
    <source>
        <dbReference type="Proteomes" id="UP001163739"/>
    </source>
</evidence>
<dbReference type="InterPro" id="IPR049886">
    <property type="entry name" value="CFI_box_CTERM_dom"/>
</dbReference>
<sequence length="136" mass="15193">MKKQSNWVSASKVGRAAFCPHYLELAQKGAKVSDKAKAARIKGDAGHDQLNKLAEDKRCYVASHLYGVDDRRTQLLRGFRDQHLKNNLPGKVFINVYYRLSPLLISVASAFPALNKPLLYVVNGLVLKLDKAKNND</sequence>
<dbReference type="EMBL" id="CP100390">
    <property type="protein sequence ID" value="UZE97250.1"/>
    <property type="molecule type" value="Genomic_DNA"/>
</dbReference>
<keyword evidence="2" id="KW-1185">Reference proteome</keyword>
<accession>A0ABY6N561</accession>
<proteinExistence type="predicted"/>
<evidence type="ECO:0000313" key="1">
    <source>
        <dbReference type="EMBL" id="UZE97250.1"/>
    </source>
</evidence>
<dbReference type="RefSeq" id="WP_265048729.1">
    <property type="nucleotide sequence ID" value="NZ_CP100390.1"/>
</dbReference>
<gene>
    <name evidence="1" type="ORF">NKI27_05735</name>
</gene>